<protein>
    <submittedName>
        <fullName evidence="6">NYD-SP28_assoc domain-containing protein</fullName>
    </submittedName>
</protein>
<reference evidence="4 5" key="2">
    <citation type="submission" date="2018-11" db="EMBL/GenBank/DDBJ databases">
        <authorList>
            <consortium name="Pathogen Informatics"/>
        </authorList>
    </citation>
    <scope>NUCLEOTIDE SEQUENCE [LARGE SCALE GENOMIC DNA]</scope>
    <source>
        <strain evidence="4 5">Egypt</strain>
    </source>
</reference>
<evidence type="ECO:0000256" key="1">
    <source>
        <dbReference type="SAM" id="Coils"/>
    </source>
</evidence>
<dbReference type="PANTHER" id="PTHR21625:SF1">
    <property type="entry name" value="DYNEIN REGULATORY COMPLEX PROTEIN 1"/>
    <property type="match status" value="1"/>
</dbReference>
<accession>A0A183AW27</accession>
<keyword evidence="5" id="KW-1185">Reference proteome</keyword>
<evidence type="ECO:0000256" key="2">
    <source>
        <dbReference type="SAM" id="MobiDB-lite"/>
    </source>
</evidence>
<sequence length="307" mass="35070">MLISLRFEDFDSLGVTNEEELDLLFTFFIMRTDATQGKEKPPRTARTIRLVEPHGPIQPEPEESVESETQVVITPSQPVDSENHVQTEEDKESDLTSTDEAVATDVPTDEPKDIPLLHSEPMGPVKRTSMGVTRTNDYGTEILDSVKQQMWSTETHKDPEIKHTSLSDMTELTLMAAEEELMVSKCWSLIAPVNVVNALHQFTMEMQRLSSRCPGTNRSRPEAPSELEQSKNLRSQVVTEETEQIWDHLSIALERYLSILKHRAQVIRESEALRRQNEELRHLLQQYLSAKVNYELQVPPARTLQLN</sequence>
<organism evidence="6">
    <name type="scientific">Echinostoma caproni</name>
    <dbReference type="NCBI Taxonomy" id="27848"/>
    <lineage>
        <taxon>Eukaryota</taxon>
        <taxon>Metazoa</taxon>
        <taxon>Spiralia</taxon>
        <taxon>Lophotrochozoa</taxon>
        <taxon>Platyhelminthes</taxon>
        <taxon>Trematoda</taxon>
        <taxon>Digenea</taxon>
        <taxon>Plagiorchiida</taxon>
        <taxon>Echinostomata</taxon>
        <taxon>Echinostomatoidea</taxon>
        <taxon>Echinostomatidae</taxon>
        <taxon>Echinostoma</taxon>
    </lineage>
</organism>
<reference evidence="6" key="1">
    <citation type="submission" date="2016-06" db="UniProtKB">
        <authorList>
            <consortium name="WormBaseParasite"/>
        </authorList>
    </citation>
    <scope>IDENTIFICATION</scope>
</reference>
<evidence type="ECO:0000313" key="5">
    <source>
        <dbReference type="Proteomes" id="UP000272942"/>
    </source>
</evidence>
<dbReference type="Proteomes" id="UP000272942">
    <property type="component" value="Unassembled WGS sequence"/>
</dbReference>
<name>A0A183AW27_9TREM</name>
<proteinExistence type="predicted"/>
<dbReference type="GO" id="GO:0060285">
    <property type="term" value="P:cilium-dependent cell motility"/>
    <property type="evidence" value="ECO:0007669"/>
    <property type="project" value="TreeGrafter"/>
</dbReference>
<dbReference type="GO" id="GO:0070286">
    <property type="term" value="P:axonemal dynein complex assembly"/>
    <property type="evidence" value="ECO:0007669"/>
    <property type="project" value="InterPro"/>
</dbReference>
<gene>
    <name evidence="4" type="ORF">ECPE_LOCUS11162</name>
</gene>
<feature type="region of interest" description="Disordered" evidence="2">
    <location>
        <begin position="52"/>
        <end position="132"/>
    </location>
</feature>
<feature type="compositionally biased region" description="Polar residues" evidence="2">
    <location>
        <begin position="67"/>
        <end position="80"/>
    </location>
</feature>
<feature type="region of interest" description="Disordered" evidence="2">
    <location>
        <begin position="210"/>
        <end position="234"/>
    </location>
</feature>
<dbReference type="Pfam" id="PF14775">
    <property type="entry name" value="NYD-SP28_assoc"/>
    <property type="match status" value="1"/>
</dbReference>
<dbReference type="PANTHER" id="PTHR21625">
    <property type="entry name" value="NYD-SP28 PROTEIN"/>
    <property type="match status" value="1"/>
</dbReference>
<dbReference type="GO" id="GO:0003352">
    <property type="term" value="P:regulation of cilium movement"/>
    <property type="evidence" value="ECO:0007669"/>
    <property type="project" value="TreeGrafter"/>
</dbReference>
<dbReference type="InterPro" id="IPR039750">
    <property type="entry name" value="DRC1/DRC2"/>
</dbReference>
<evidence type="ECO:0000313" key="4">
    <source>
        <dbReference type="EMBL" id="VDP88139.1"/>
    </source>
</evidence>
<keyword evidence="1" id="KW-0175">Coiled coil</keyword>
<evidence type="ECO:0000313" key="6">
    <source>
        <dbReference type="WBParaSite" id="ECPE_0001119601-mRNA-1"/>
    </source>
</evidence>
<dbReference type="GO" id="GO:0005858">
    <property type="term" value="C:axonemal dynein complex"/>
    <property type="evidence" value="ECO:0007669"/>
    <property type="project" value="InterPro"/>
</dbReference>
<dbReference type="AlphaFoldDB" id="A0A183AW27"/>
<evidence type="ECO:0000259" key="3">
    <source>
        <dbReference type="Pfam" id="PF14775"/>
    </source>
</evidence>
<dbReference type="InterPro" id="IPR029440">
    <property type="entry name" value="DRC1_C"/>
</dbReference>
<feature type="coiled-coil region" evidence="1">
    <location>
        <begin position="263"/>
        <end position="297"/>
    </location>
</feature>
<feature type="domain" description="Dynein regulatory complex protein 1 C-terminal" evidence="3">
    <location>
        <begin position="236"/>
        <end position="288"/>
    </location>
</feature>
<feature type="compositionally biased region" description="Basic and acidic residues" evidence="2">
    <location>
        <begin position="219"/>
        <end position="231"/>
    </location>
</feature>
<dbReference type="WBParaSite" id="ECPE_0001119601-mRNA-1">
    <property type="protein sequence ID" value="ECPE_0001119601-mRNA-1"/>
    <property type="gene ID" value="ECPE_0001119601"/>
</dbReference>
<dbReference type="OrthoDB" id="10260459at2759"/>
<dbReference type="EMBL" id="UZAN01050306">
    <property type="protein sequence ID" value="VDP88139.1"/>
    <property type="molecule type" value="Genomic_DNA"/>
</dbReference>